<comment type="caution">
    <text evidence="3">The sequence shown here is derived from an EMBL/GenBank/DDBJ whole genome shotgun (WGS) entry which is preliminary data.</text>
</comment>
<feature type="chain" id="PRO_5012214794" description="Carbohydrate-binding module family 19 domain-containing protein" evidence="1">
    <location>
        <begin position="20"/>
        <end position="201"/>
    </location>
</feature>
<dbReference type="Pfam" id="PF03427">
    <property type="entry name" value="CBM_19"/>
    <property type="match status" value="1"/>
</dbReference>
<dbReference type="OrthoDB" id="2336871at2759"/>
<protein>
    <recommendedName>
        <fullName evidence="2">Carbohydrate-binding module family 19 domain-containing protein</fullName>
    </recommendedName>
</protein>
<dbReference type="InParanoid" id="A0A1Y1XQA3"/>
<dbReference type="EMBL" id="MCFE01000542">
    <property type="protein sequence ID" value="ORX87940.1"/>
    <property type="molecule type" value="Genomic_DNA"/>
</dbReference>
<gene>
    <name evidence="3" type="ORF">K493DRAFT_319585</name>
</gene>
<evidence type="ECO:0000256" key="1">
    <source>
        <dbReference type="SAM" id="SignalP"/>
    </source>
</evidence>
<name>A0A1Y1XQA3_9FUNG</name>
<evidence type="ECO:0000259" key="2">
    <source>
        <dbReference type="Pfam" id="PF03427"/>
    </source>
</evidence>
<dbReference type="AlphaFoldDB" id="A0A1Y1XQA3"/>
<keyword evidence="4" id="KW-1185">Reference proteome</keyword>
<reference evidence="3 4" key="1">
    <citation type="submission" date="2016-07" db="EMBL/GenBank/DDBJ databases">
        <title>Pervasive Adenine N6-methylation of Active Genes in Fungi.</title>
        <authorList>
            <consortium name="DOE Joint Genome Institute"/>
            <person name="Mondo S.J."/>
            <person name="Dannebaum R.O."/>
            <person name="Kuo R.C."/>
            <person name="Labutti K."/>
            <person name="Haridas S."/>
            <person name="Kuo A."/>
            <person name="Salamov A."/>
            <person name="Ahrendt S.R."/>
            <person name="Lipzen A."/>
            <person name="Sullivan W."/>
            <person name="Andreopoulos W.B."/>
            <person name="Clum A."/>
            <person name="Lindquist E."/>
            <person name="Daum C."/>
            <person name="Ramamoorthy G.K."/>
            <person name="Gryganskyi A."/>
            <person name="Culley D."/>
            <person name="Magnuson J.K."/>
            <person name="James T.Y."/>
            <person name="O'Malley M.A."/>
            <person name="Stajich J.E."/>
            <person name="Spatafora J.W."/>
            <person name="Visel A."/>
            <person name="Grigoriev I.V."/>
        </authorList>
    </citation>
    <scope>NUCLEOTIDE SEQUENCE [LARGE SCALE GENOMIC DNA]</scope>
    <source>
        <strain evidence="3 4">CBS 931.73</strain>
    </source>
</reference>
<organism evidence="3 4">
    <name type="scientific">Basidiobolus meristosporus CBS 931.73</name>
    <dbReference type="NCBI Taxonomy" id="1314790"/>
    <lineage>
        <taxon>Eukaryota</taxon>
        <taxon>Fungi</taxon>
        <taxon>Fungi incertae sedis</taxon>
        <taxon>Zoopagomycota</taxon>
        <taxon>Entomophthoromycotina</taxon>
        <taxon>Basidiobolomycetes</taxon>
        <taxon>Basidiobolales</taxon>
        <taxon>Basidiobolaceae</taxon>
        <taxon>Basidiobolus</taxon>
    </lineage>
</organism>
<accession>A0A1Y1XQA3</accession>
<dbReference type="Proteomes" id="UP000193498">
    <property type="component" value="Unassembled WGS sequence"/>
</dbReference>
<feature type="signal peptide" evidence="1">
    <location>
        <begin position="1"/>
        <end position="19"/>
    </location>
</feature>
<dbReference type="GO" id="GO:0008061">
    <property type="term" value="F:chitin binding"/>
    <property type="evidence" value="ECO:0007669"/>
    <property type="project" value="InterPro"/>
</dbReference>
<dbReference type="GO" id="GO:0006032">
    <property type="term" value="P:chitin catabolic process"/>
    <property type="evidence" value="ECO:0007669"/>
    <property type="project" value="InterPro"/>
</dbReference>
<evidence type="ECO:0000313" key="3">
    <source>
        <dbReference type="EMBL" id="ORX87940.1"/>
    </source>
</evidence>
<sequence>MRFSTTILAGLFTSVLVSASEPQTQQRLDCVLNCVMEAGLRIWYQYEQVQSNPSVQESLELLCVEDSPLVNVYLKQGKYCLAERCNTTMPELPVLAETFCNLFNTLENFDEPQNAMNSAFTTMFTPVQTPTVTKTSVAIPVTKTQTSKPAKASCINGAYQCVDSGKSGQFTICNNGKLVTQACSAGTVCKTVRNSIICDWA</sequence>
<keyword evidence="1" id="KW-0732">Signal</keyword>
<evidence type="ECO:0000313" key="4">
    <source>
        <dbReference type="Proteomes" id="UP000193498"/>
    </source>
</evidence>
<dbReference type="InterPro" id="IPR005089">
    <property type="entry name" value="CBM19"/>
</dbReference>
<feature type="domain" description="Carbohydrate-binding module family 19" evidence="2">
    <location>
        <begin position="133"/>
        <end position="189"/>
    </location>
</feature>
<proteinExistence type="predicted"/>